<name>A0AC61SA77_9EURY</name>
<evidence type="ECO:0000313" key="2">
    <source>
        <dbReference type="Proteomes" id="UP000315423"/>
    </source>
</evidence>
<gene>
    <name evidence="1" type="ORF">C5S46_05030</name>
</gene>
<evidence type="ECO:0000313" key="1">
    <source>
        <dbReference type="EMBL" id="TKY91589.1"/>
    </source>
</evidence>
<reference evidence="1" key="1">
    <citation type="submission" date="2018-09" db="EMBL/GenBank/DDBJ databases">
        <title>A genomic encyclopedia of anaerobic methanotrophic archaea.</title>
        <authorList>
            <person name="Skennerton C.T."/>
            <person name="Chadwick G.L."/>
            <person name="Laso-Perez R."/>
            <person name="Leu A.O."/>
            <person name="Speth D.R."/>
            <person name="Yu H."/>
            <person name="Morgan-Lang C."/>
            <person name="Hatzenpichler R."/>
            <person name="Goudeau D."/>
            <person name="Malmstrom R."/>
            <person name="Woyke T."/>
            <person name="Hallam S."/>
            <person name="Tyson G.W."/>
            <person name="Wegener G."/>
            <person name="Boetius A."/>
            <person name="Orphan V.J."/>
        </authorList>
    </citation>
    <scope>NUCLEOTIDE SEQUENCE</scope>
    <source>
        <strain evidence="1">CONS3730D10UFb2</strain>
    </source>
</reference>
<accession>A0AC61SA77</accession>
<proteinExistence type="predicted"/>
<sequence>MTDTLTLKITSPVSCLCDFTYNFYWQHKGSELEPNTPIPDQSGSDHTYQDLVEHLISGGDVHITGNPGSRLASSLGVDLKYFGGSGKAIETGSIIIDGDTGTRMGISMVSGRIYVSGTVSEPMGNVVEVVSDMKGYRCFKSITDILHNGMEDDEFYNTKNIINEGEIPYLRLADGVLRDTIGARNNRNANIEIEGDVALSTGILMRNGIISIEGNAGMNTGTLLSGGTVMVKGNVGEFAAANMRAGNLIFTGKTLGYMCANMHGGAVFIKSDVKVIPPIKKCQPTSNDLKMLMDILETNRLDAMMYRKYAIC</sequence>
<protein>
    <submittedName>
        <fullName evidence="1">Uncharacterized protein</fullName>
    </submittedName>
</protein>
<comment type="caution">
    <text evidence="1">The sequence shown here is derived from an EMBL/GenBank/DDBJ whole genome shotgun (WGS) entry which is preliminary data.</text>
</comment>
<organism evidence="1 2">
    <name type="scientific">Candidatus Methanomarinus sp</name>
    <dbReference type="NCBI Taxonomy" id="3386244"/>
    <lineage>
        <taxon>Archaea</taxon>
        <taxon>Methanobacteriati</taxon>
        <taxon>Methanobacteriota</taxon>
        <taxon>Stenosarchaea group</taxon>
        <taxon>Methanomicrobia</taxon>
        <taxon>Methanosarcinales</taxon>
        <taxon>ANME-2 cluster</taxon>
        <taxon>Candidatus Methanocomedenaceae</taxon>
        <taxon>Candidatus Methanomarinus</taxon>
    </lineage>
</organism>
<dbReference type="Proteomes" id="UP000315423">
    <property type="component" value="Unassembled WGS sequence"/>
</dbReference>
<dbReference type="EMBL" id="QYBA01000165">
    <property type="protein sequence ID" value="TKY91589.1"/>
    <property type="molecule type" value="Genomic_DNA"/>
</dbReference>